<evidence type="ECO:0000313" key="3">
    <source>
        <dbReference type="EMBL" id="KMZ59865.1"/>
    </source>
</evidence>
<dbReference type="GO" id="GO:0003964">
    <property type="term" value="F:RNA-directed DNA polymerase activity"/>
    <property type="evidence" value="ECO:0000318"/>
    <property type="project" value="GO_Central"/>
</dbReference>
<protein>
    <recommendedName>
        <fullName evidence="2">Reverse transcriptase domain-containing protein</fullName>
    </recommendedName>
</protein>
<dbReference type="GO" id="GO:0006397">
    <property type="term" value="P:mRNA processing"/>
    <property type="evidence" value="ECO:0007669"/>
    <property type="project" value="InterPro"/>
</dbReference>
<dbReference type="GO" id="GO:0006315">
    <property type="term" value="P:homing of group II introns"/>
    <property type="evidence" value="ECO:0000318"/>
    <property type="project" value="GO_Central"/>
</dbReference>
<evidence type="ECO:0000259" key="2">
    <source>
        <dbReference type="PROSITE" id="PS50878"/>
    </source>
</evidence>
<dbReference type="GO" id="GO:0005739">
    <property type="term" value="C:mitochondrion"/>
    <property type="evidence" value="ECO:0000318"/>
    <property type="project" value="GO_Central"/>
</dbReference>
<gene>
    <name evidence="3" type="ORF">ZOSMA_64G00820</name>
</gene>
<dbReference type="CDD" id="cd01651">
    <property type="entry name" value="RT_G2_intron"/>
    <property type="match status" value="1"/>
</dbReference>
<name>A0A0K9NV50_ZOSMR</name>
<dbReference type="EMBL" id="LFYR01001714">
    <property type="protein sequence ID" value="KMZ59865.1"/>
    <property type="molecule type" value="Genomic_DNA"/>
</dbReference>
<dbReference type="STRING" id="29655.A0A0K9NV50"/>
<dbReference type="PANTHER" id="PTHR33642:SF4">
    <property type="entry name" value="COX1_OXI3 INTRON 1 PROTEIN-RELATED"/>
    <property type="match status" value="1"/>
</dbReference>
<dbReference type="InterPro" id="IPR024937">
    <property type="entry name" value="Domain_X"/>
</dbReference>
<evidence type="ECO:0000256" key="1">
    <source>
        <dbReference type="SAM" id="MobiDB-lite"/>
    </source>
</evidence>
<feature type="domain" description="Reverse transcriptase" evidence="2">
    <location>
        <begin position="1"/>
        <end position="353"/>
    </location>
</feature>
<keyword evidence="4" id="KW-1185">Reference proteome</keyword>
<dbReference type="Proteomes" id="UP000036987">
    <property type="component" value="Unassembled WGS sequence"/>
</dbReference>
<dbReference type="InterPro" id="IPR043502">
    <property type="entry name" value="DNA/RNA_pol_sf"/>
</dbReference>
<feature type="region of interest" description="Disordered" evidence="1">
    <location>
        <begin position="496"/>
        <end position="521"/>
    </location>
</feature>
<dbReference type="InterPro" id="IPR000477">
    <property type="entry name" value="RT_dom"/>
</dbReference>
<proteinExistence type="predicted"/>
<dbReference type="PANTHER" id="PTHR33642">
    <property type="entry name" value="COX1/OXI3 INTRON 1 PROTEIN-RELATED"/>
    <property type="match status" value="1"/>
</dbReference>
<reference evidence="4" key="1">
    <citation type="journal article" date="2016" name="Nature">
        <title>The genome of the seagrass Zostera marina reveals angiosperm adaptation to the sea.</title>
        <authorList>
            <person name="Olsen J.L."/>
            <person name="Rouze P."/>
            <person name="Verhelst B."/>
            <person name="Lin Y.-C."/>
            <person name="Bayer T."/>
            <person name="Collen J."/>
            <person name="Dattolo E."/>
            <person name="De Paoli E."/>
            <person name="Dittami S."/>
            <person name="Maumus F."/>
            <person name="Michel G."/>
            <person name="Kersting A."/>
            <person name="Lauritano C."/>
            <person name="Lohaus R."/>
            <person name="Toepel M."/>
            <person name="Tonon T."/>
            <person name="Vanneste K."/>
            <person name="Amirebrahimi M."/>
            <person name="Brakel J."/>
            <person name="Bostroem C."/>
            <person name="Chovatia M."/>
            <person name="Grimwood J."/>
            <person name="Jenkins J.W."/>
            <person name="Jueterbock A."/>
            <person name="Mraz A."/>
            <person name="Stam W.T."/>
            <person name="Tice H."/>
            <person name="Bornberg-Bauer E."/>
            <person name="Green P.J."/>
            <person name="Pearson G.A."/>
            <person name="Procaccini G."/>
            <person name="Duarte C.M."/>
            <person name="Schmutz J."/>
            <person name="Reusch T.B.H."/>
            <person name="Van de Peer Y."/>
        </authorList>
    </citation>
    <scope>NUCLEOTIDE SEQUENCE [LARGE SCALE GENOMIC DNA]</scope>
    <source>
        <strain evidence="4">cv. Finnish</strain>
    </source>
</reference>
<dbReference type="PROSITE" id="PS50878">
    <property type="entry name" value="RT_POL"/>
    <property type="match status" value="1"/>
</dbReference>
<dbReference type="AlphaFoldDB" id="A0A0K9NV50"/>
<sequence>MFRTLLNKSLRRRFSSIAGDVSDGIYCQYNLIANADLETLLRNQYRNGKFHDILQSVVANPSVLLGACRNISVGSQNNTSFFVSSIGIHRVSMELKDQSFDVEACCVRVVSSRKKGVPRVLPDMKLKVVMEAMRMALQGIYETRFVTFSYGGRVGMGRHTAVRYLKGSIRNPNWWFRVGFPRQKFEGKHVNRLMQLMAEKIQDAVFLDLVKKLFDTNVIRIEIGGLDWGRGFPQEIQLSWILINIYYNGFDHLIQDLRLETQMDNPRISPDKDVVEEEGNRKFHGFHNPLRVYAVRYFDDILLITSGSKLFTADLKNKLVYFLETNLNLRIDKQRTTIHSAVKEKMAFMGMELQAVPPSILHPPMSEKATRAQKKYLKMKSAQVMELKNARETRRKKLGLKILNNVFTKLKRYGVQFNSNIEKDNIKVIFRGWAEGAVEEFFSSKEECFNLHRALSSGNFLGLRKIRDQLPTELVDSYDEFQRNLDKYLLPSHSIIQNSDEDDNGNNDVMSDSDGGESEAEKEMYAKRTVEDLTTLCMRVNAPIELVRRTVKMVGFTNLMGRPRPIKLLISLDDSDIVKWYAGIGNRWLDYYCCCRNFKLVKTIVSYHLRFSCFLTLAEKHESTKLQTIKHYTKDLKVEDKVYFPTEREIKMMGDNNLSDPRPVDGVSTMILVKLALSETSKPCAAHFCEENDSVALYRVRLLQNRLNVDPRNERKWVAGLGAIDECLNKKCFPFCLKHANDLYLGNISLQDVDCTSFIDVL</sequence>
<dbReference type="Pfam" id="PF01348">
    <property type="entry name" value="Intron_maturas2"/>
    <property type="match status" value="1"/>
</dbReference>
<accession>A0A0K9NV50</accession>
<dbReference type="OMA" id="WHRMLSA"/>
<evidence type="ECO:0000313" key="4">
    <source>
        <dbReference type="Proteomes" id="UP000036987"/>
    </source>
</evidence>
<comment type="caution">
    <text evidence="3">The sequence shown here is derived from an EMBL/GenBank/DDBJ whole genome shotgun (WGS) entry which is preliminary data.</text>
</comment>
<dbReference type="SUPFAM" id="SSF56672">
    <property type="entry name" value="DNA/RNA polymerases"/>
    <property type="match status" value="1"/>
</dbReference>
<organism evidence="3 4">
    <name type="scientific">Zostera marina</name>
    <name type="common">Eelgrass</name>
    <dbReference type="NCBI Taxonomy" id="29655"/>
    <lineage>
        <taxon>Eukaryota</taxon>
        <taxon>Viridiplantae</taxon>
        <taxon>Streptophyta</taxon>
        <taxon>Embryophyta</taxon>
        <taxon>Tracheophyta</taxon>
        <taxon>Spermatophyta</taxon>
        <taxon>Magnoliopsida</taxon>
        <taxon>Liliopsida</taxon>
        <taxon>Zosteraceae</taxon>
        <taxon>Zostera</taxon>
    </lineage>
</organism>
<dbReference type="OrthoDB" id="658143at2759"/>